<dbReference type="InterPro" id="IPR006089">
    <property type="entry name" value="Acyl-CoA_DH_CS"/>
</dbReference>
<dbReference type="SUPFAM" id="SSF56645">
    <property type="entry name" value="Acyl-CoA dehydrogenase NM domain-like"/>
    <property type="match status" value="1"/>
</dbReference>
<organism evidence="15 16">
    <name type="scientific">Fraserbacteria sp. (strain RBG_16_55_9)</name>
    <dbReference type="NCBI Taxonomy" id="1817864"/>
    <lineage>
        <taxon>Bacteria</taxon>
        <taxon>Candidatus Fraseribacteriota</taxon>
    </lineage>
</organism>
<dbReference type="InterPro" id="IPR036250">
    <property type="entry name" value="AcylCo_DH-like_C"/>
</dbReference>
<dbReference type="InterPro" id="IPR037069">
    <property type="entry name" value="AcylCoA_DH/ox_N_sf"/>
</dbReference>
<dbReference type="PROSITE" id="PS00073">
    <property type="entry name" value="ACYL_COA_DH_2"/>
    <property type="match status" value="1"/>
</dbReference>
<evidence type="ECO:0000313" key="15">
    <source>
        <dbReference type="EMBL" id="OGF53809.1"/>
    </source>
</evidence>
<feature type="domain" description="Acyl-CoA dehydrogenase/oxidase N-terminal" evidence="14">
    <location>
        <begin position="17"/>
        <end position="128"/>
    </location>
</feature>
<evidence type="ECO:0000259" key="14">
    <source>
        <dbReference type="Pfam" id="PF02771"/>
    </source>
</evidence>
<evidence type="ECO:0000256" key="3">
    <source>
        <dbReference type="ARBA" id="ARBA00022630"/>
    </source>
</evidence>
<comment type="pathway">
    <text evidence="7">Amino-acid metabolism; lysine degradation.</text>
</comment>
<sequence length="388" mass="43378">MQGFKGVDYYGLDELLTEEQKSIRRTVRAFVDEKVMPIIAECYEKHRFPDELIPEMGELGFFGANLTGYGSAGVDNISYGLMMQELERGDSGLRSMASVQGALVMYPIYTFGSKEQKEKYLPDMARGEIIGCFGLTEPEHGSDPGGMETTAVKDRNHYILNGNKTWITNADVCHVAIVWAKVGDEVRGFLVERDTPGFSTATIEEKFSMRASHTGEIYLNDCRIPKENMLPEAEGLKAPLMCLNQARYGISWGVIGAAMACYEEALNYCLERSQFGKPIASYQLVQEKLVDMVTEITKAQLLCLRLGQLKEQGRVKHTHVSLAKRNNCRMALDVARKARDLLGGNGITLDYQAIRHMTNLETVFTYEGTDHIHTLVLGQDLTGIQAFR</sequence>
<dbReference type="GO" id="GO:0000062">
    <property type="term" value="F:fatty-acyl-CoA binding"/>
    <property type="evidence" value="ECO:0007669"/>
    <property type="project" value="TreeGrafter"/>
</dbReference>
<evidence type="ECO:0000256" key="10">
    <source>
        <dbReference type="ARBA" id="ARBA00049493"/>
    </source>
</evidence>
<evidence type="ECO:0000259" key="13">
    <source>
        <dbReference type="Pfam" id="PF02770"/>
    </source>
</evidence>
<protein>
    <recommendedName>
        <fullName evidence="9">glutaryl-CoA dehydrogenase (ETF)</fullName>
        <ecNumber evidence="9">1.3.8.6</ecNumber>
    </recommendedName>
</protein>
<dbReference type="SUPFAM" id="SSF47203">
    <property type="entry name" value="Acyl-CoA dehydrogenase C-terminal domain-like"/>
    <property type="match status" value="1"/>
</dbReference>
<keyword evidence="4 11" id="KW-0274">FAD</keyword>
<dbReference type="InterPro" id="IPR009100">
    <property type="entry name" value="AcylCoA_DH/oxidase_NM_dom_sf"/>
</dbReference>
<dbReference type="PANTHER" id="PTHR42807:SF1">
    <property type="entry name" value="GLUTARYL-COA DEHYDROGENASE, MITOCHONDRIAL"/>
    <property type="match status" value="1"/>
</dbReference>
<evidence type="ECO:0000256" key="9">
    <source>
        <dbReference type="ARBA" id="ARBA00039033"/>
    </source>
</evidence>
<comment type="caution">
    <text evidence="15">The sequence shown here is derived from an EMBL/GenBank/DDBJ whole genome shotgun (WGS) entry which is preliminary data.</text>
</comment>
<dbReference type="Gene3D" id="1.20.140.10">
    <property type="entry name" value="Butyryl-CoA Dehydrogenase, subunit A, domain 3"/>
    <property type="match status" value="1"/>
</dbReference>
<dbReference type="GO" id="GO:0004361">
    <property type="term" value="F:glutaryl-CoA dehydrogenase activity"/>
    <property type="evidence" value="ECO:0007669"/>
    <property type="project" value="UniProtKB-EC"/>
</dbReference>
<evidence type="ECO:0000256" key="2">
    <source>
        <dbReference type="ARBA" id="ARBA00009347"/>
    </source>
</evidence>
<reference evidence="15 16" key="1">
    <citation type="journal article" date="2016" name="Nat. Commun.">
        <title>Thousands of microbial genomes shed light on interconnected biogeochemical processes in an aquifer system.</title>
        <authorList>
            <person name="Anantharaman K."/>
            <person name="Brown C.T."/>
            <person name="Hug L.A."/>
            <person name="Sharon I."/>
            <person name="Castelle C.J."/>
            <person name="Probst A.J."/>
            <person name="Thomas B.C."/>
            <person name="Singh A."/>
            <person name="Wilkins M.J."/>
            <person name="Karaoz U."/>
            <person name="Brodie E.L."/>
            <person name="Williams K.H."/>
            <person name="Hubbard S.S."/>
            <person name="Banfield J.F."/>
        </authorList>
    </citation>
    <scope>NUCLEOTIDE SEQUENCE [LARGE SCALE GENOMIC DNA]</scope>
    <source>
        <strain evidence="16">RBG_16_55_9</strain>
    </source>
</reference>
<dbReference type="InterPro" id="IPR013786">
    <property type="entry name" value="AcylCoA_DH/ox_N"/>
</dbReference>
<dbReference type="Pfam" id="PF00441">
    <property type="entry name" value="Acyl-CoA_dh_1"/>
    <property type="match status" value="1"/>
</dbReference>
<dbReference type="InterPro" id="IPR052033">
    <property type="entry name" value="Glutaryl-CoA_DH_mitochondrial"/>
</dbReference>
<dbReference type="InterPro" id="IPR009075">
    <property type="entry name" value="AcylCo_DH/oxidase_C"/>
</dbReference>
<evidence type="ECO:0000256" key="8">
    <source>
        <dbReference type="ARBA" id="ARBA00037927"/>
    </source>
</evidence>
<comment type="similarity">
    <text evidence="2 11">Belongs to the acyl-CoA dehydrogenase family.</text>
</comment>
<comment type="pathway">
    <text evidence="8">Amino-acid metabolism; tryptophan metabolism.</text>
</comment>
<dbReference type="GO" id="GO:0033539">
    <property type="term" value="P:fatty acid beta-oxidation using acyl-CoA dehydrogenase"/>
    <property type="evidence" value="ECO:0007669"/>
    <property type="project" value="TreeGrafter"/>
</dbReference>
<dbReference type="EMBL" id="MFGX01000096">
    <property type="protein sequence ID" value="OGF53809.1"/>
    <property type="molecule type" value="Genomic_DNA"/>
</dbReference>
<evidence type="ECO:0000256" key="4">
    <source>
        <dbReference type="ARBA" id="ARBA00022827"/>
    </source>
</evidence>
<evidence type="ECO:0000256" key="6">
    <source>
        <dbReference type="ARBA" id="ARBA00023002"/>
    </source>
</evidence>
<comment type="cofactor">
    <cofactor evidence="1 11">
        <name>FAD</name>
        <dbReference type="ChEBI" id="CHEBI:57692"/>
    </cofactor>
</comment>
<comment type="catalytic activity">
    <reaction evidence="10">
        <text>glutaryl-CoA + oxidized [electron-transfer flavoprotein] + 2 H(+) = (2E)-butenoyl-CoA + reduced [electron-transfer flavoprotein] + CO2</text>
        <dbReference type="Rhea" id="RHEA:13389"/>
        <dbReference type="Rhea" id="RHEA-COMP:10685"/>
        <dbReference type="Rhea" id="RHEA-COMP:10686"/>
        <dbReference type="ChEBI" id="CHEBI:15378"/>
        <dbReference type="ChEBI" id="CHEBI:16526"/>
        <dbReference type="ChEBI" id="CHEBI:57332"/>
        <dbReference type="ChEBI" id="CHEBI:57378"/>
        <dbReference type="ChEBI" id="CHEBI:57692"/>
        <dbReference type="ChEBI" id="CHEBI:58307"/>
        <dbReference type="EC" id="1.3.8.6"/>
    </reaction>
</comment>
<dbReference type="EC" id="1.3.8.6" evidence="9"/>
<dbReference type="Gene3D" id="2.40.110.10">
    <property type="entry name" value="Butyryl-CoA Dehydrogenase, subunit A, domain 2"/>
    <property type="match status" value="1"/>
</dbReference>
<dbReference type="InterPro" id="IPR046373">
    <property type="entry name" value="Acyl-CoA_Oxase/DH_mid-dom_sf"/>
</dbReference>
<keyword evidence="6 11" id="KW-0560">Oxidoreductase</keyword>
<dbReference type="Proteomes" id="UP000179157">
    <property type="component" value="Unassembled WGS sequence"/>
</dbReference>
<dbReference type="FunFam" id="1.10.540.10:FF:000002">
    <property type="entry name" value="Acyl-CoA dehydrogenase FadE19"/>
    <property type="match status" value="1"/>
</dbReference>
<dbReference type="InterPro" id="IPR006091">
    <property type="entry name" value="Acyl-CoA_Oxase/DH_mid-dom"/>
</dbReference>
<dbReference type="AlphaFoldDB" id="A0A1F5URQ3"/>
<dbReference type="Pfam" id="PF02770">
    <property type="entry name" value="Acyl-CoA_dh_M"/>
    <property type="match status" value="1"/>
</dbReference>
<feature type="domain" description="Acyl-CoA dehydrogenase/oxidase C-terminal" evidence="12">
    <location>
        <begin position="234"/>
        <end position="379"/>
    </location>
</feature>
<evidence type="ECO:0000256" key="11">
    <source>
        <dbReference type="RuleBase" id="RU362125"/>
    </source>
</evidence>
<dbReference type="GO" id="GO:0050660">
    <property type="term" value="F:flavin adenine dinucleotide binding"/>
    <property type="evidence" value="ECO:0007669"/>
    <property type="project" value="InterPro"/>
</dbReference>
<name>A0A1F5URQ3_FRAXR</name>
<evidence type="ECO:0000256" key="1">
    <source>
        <dbReference type="ARBA" id="ARBA00001974"/>
    </source>
</evidence>
<evidence type="ECO:0000313" key="16">
    <source>
        <dbReference type="Proteomes" id="UP000179157"/>
    </source>
</evidence>
<evidence type="ECO:0000259" key="12">
    <source>
        <dbReference type="Pfam" id="PF00441"/>
    </source>
</evidence>
<evidence type="ECO:0000256" key="5">
    <source>
        <dbReference type="ARBA" id="ARBA00022946"/>
    </source>
</evidence>
<proteinExistence type="inferred from homology"/>
<dbReference type="GO" id="GO:0046949">
    <property type="term" value="P:fatty-acyl-CoA biosynthetic process"/>
    <property type="evidence" value="ECO:0007669"/>
    <property type="project" value="TreeGrafter"/>
</dbReference>
<dbReference type="Gene3D" id="1.10.540.10">
    <property type="entry name" value="Acyl-CoA dehydrogenase/oxidase, N-terminal domain"/>
    <property type="match status" value="1"/>
</dbReference>
<keyword evidence="3 11" id="KW-0285">Flavoprotein</keyword>
<feature type="domain" description="Acyl-CoA oxidase/dehydrogenase middle" evidence="13">
    <location>
        <begin position="132"/>
        <end position="222"/>
    </location>
</feature>
<dbReference type="STRING" id="1817864.A2Z21_01015"/>
<dbReference type="PANTHER" id="PTHR42807">
    <property type="entry name" value="GLUTARYL-COA DEHYDROGENASE, MITOCHONDRIAL"/>
    <property type="match status" value="1"/>
</dbReference>
<gene>
    <name evidence="15" type="ORF">A2Z21_01015</name>
</gene>
<evidence type="ECO:0000256" key="7">
    <source>
        <dbReference type="ARBA" id="ARBA00037899"/>
    </source>
</evidence>
<dbReference type="FunFam" id="2.40.110.10:FF:000002">
    <property type="entry name" value="Acyl-CoA dehydrogenase fadE12"/>
    <property type="match status" value="1"/>
</dbReference>
<accession>A0A1F5URQ3</accession>
<keyword evidence="5" id="KW-0809">Transit peptide</keyword>
<dbReference type="Pfam" id="PF02771">
    <property type="entry name" value="Acyl-CoA_dh_N"/>
    <property type="match status" value="1"/>
</dbReference>